<dbReference type="InterPro" id="IPR048647">
    <property type="entry name" value="RlmA_N"/>
</dbReference>
<organism evidence="3 4">
    <name type="scientific">Actinocorallia longicatena</name>
    <dbReference type="NCBI Taxonomy" id="111803"/>
    <lineage>
        <taxon>Bacteria</taxon>
        <taxon>Bacillati</taxon>
        <taxon>Actinomycetota</taxon>
        <taxon>Actinomycetes</taxon>
        <taxon>Streptosporangiales</taxon>
        <taxon>Thermomonosporaceae</taxon>
        <taxon>Actinocorallia</taxon>
    </lineage>
</organism>
<dbReference type="Pfam" id="PF21302">
    <property type="entry name" value="Zn_ribbon_RlmA"/>
    <property type="match status" value="1"/>
</dbReference>
<evidence type="ECO:0000259" key="2">
    <source>
        <dbReference type="Pfam" id="PF21302"/>
    </source>
</evidence>
<dbReference type="CDD" id="cd02440">
    <property type="entry name" value="AdoMet_MTases"/>
    <property type="match status" value="1"/>
</dbReference>
<dbReference type="InterPro" id="IPR016718">
    <property type="entry name" value="rRNA_m1G-MeTrfase_A_prd"/>
</dbReference>
<dbReference type="SUPFAM" id="SSF53335">
    <property type="entry name" value="S-adenosyl-L-methionine-dependent methyltransferases"/>
    <property type="match status" value="1"/>
</dbReference>
<evidence type="ECO:0000313" key="4">
    <source>
        <dbReference type="Proteomes" id="UP001501237"/>
    </source>
</evidence>
<accession>A0ABP6QL53</accession>
<gene>
    <name evidence="3" type="ORF">GCM10010468_75380</name>
</gene>
<feature type="domain" description="Methyltransferase" evidence="1">
    <location>
        <begin position="85"/>
        <end position="167"/>
    </location>
</feature>
<dbReference type="InterPro" id="IPR029063">
    <property type="entry name" value="SAM-dependent_MTases_sf"/>
</dbReference>
<keyword evidence="4" id="KW-1185">Reference proteome</keyword>
<protein>
    <submittedName>
        <fullName evidence="3">Methyltransferase domain-containing protein</fullName>
    </submittedName>
</protein>
<dbReference type="Gene3D" id="3.40.50.150">
    <property type="entry name" value="Vaccinia Virus protein VP39"/>
    <property type="match status" value="1"/>
</dbReference>
<keyword evidence="3" id="KW-0489">Methyltransferase</keyword>
<feature type="domain" description="23S rRNA (guanine(745)-N(1))-methyltransferase N-terminal" evidence="2">
    <location>
        <begin position="10"/>
        <end position="43"/>
    </location>
</feature>
<evidence type="ECO:0000313" key="3">
    <source>
        <dbReference type="EMBL" id="GAA3239262.1"/>
    </source>
</evidence>
<dbReference type="RefSeq" id="WP_344838535.1">
    <property type="nucleotide sequence ID" value="NZ_BAAAUV010000037.1"/>
</dbReference>
<comment type="caution">
    <text evidence="3">The sequence shown here is derived from an EMBL/GenBank/DDBJ whole genome shotgun (WGS) entry which is preliminary data.</text>
</comment>
<dbReference type="EMBL" id="BAAAUV010000037">
    <property type="protein sequence ID" value="GAA3239262.1"/>
    <property type="molecule type" value="Genomic_DNA"/>
</dbReference>
<dbReference type="GO" id="GO:0008168">
    <property type="term" value="F:methyltransferase activity"/>
    <property type="evidence" value="ECO:0007669"/>
    <property type="project" value="UniProtKB-KW"/>
</dbReference>
<keyword evidence="3" id="KW-0808">Transferase</keyword>
<sequence length="269" mass="27666">MLEDVADLLACPLCAGSLTLDGVLRCPSGHSFDVARQGYASLLRGDAHTGTADTAAMVTARAAFLDAGHYAPLAAVLTELCEGTILDAGAGTGHYLAAAMAAADRGLALDISKFAMRRAARAHPRVGAAVADLWADLPVRSGAVDVVINVFAPRNGPEYHRVLRPGGRLVVVTPRPGHLADLIGPLGLLSVDARKDSRVAGALGDAFTLSGERDLTVPLELTSAEAATLAGMTPSAHHVPADVLAARTAELGPVIEAEASFRVALYARA</sequence>
<reference evidence="4" key="1">
    <citation type="journal article" date="2019" name="Int. J. Syst. Evol. Microbiol.">
        <title>The Global Catalogue of Microorganisms (GCM) 10K type strain sequencing project: providing services to taxonomists for standard genome sequencing and annotation.</title>
        <authorList>
            <consortium name="The Broad Institute Genomics Platform"/>
            <consortium name="The Broad Institute Genome Sequencing Center for Infectious Disease"/>
            <person name="Wu L."/>
            <person name="Ma J."/>
        </authorList>
    </citation>
    <scope>NUCLEOTIDE SEQUENCE [LARGE SCALE GENOMIC DNA]</scope>
    <source>
        <strain evidence="4">JCM 9377</strain>
    </source>
</reference>
<evidence type="ECO:0000259" key="1">
    <source>
        <dbReference type="Pfam" id="PF13649"/>
    </source>
</evidence>
<dbReference type="PIRSF" id="PIRSF018249">
    <property type="entry name" value="MyrA_prd"/>
    <property type="match status" value="1"/>
</dbReference>
<proteinExistence type="predicted"/>
<dbReference type="GO" id="GO:0032259">
    <property type="term" value="P:methylation"/>
    <property type="evidence" value="ECO:0007669"/>
    <property type="project" value="UniProtKB-KW"/>
</dbReference>
<name>A0ABP6QL53_9ACTN</name>
<dbReference type="Pfam" id="PF13649">
    <property type="entry name" value="Methyltransf_25"/>
    <property type="match status" value="1"/>
</dbReference>
<dbReference type="InterPro" id="IPR041698">
    <property type="entry name" value="Methyltransf_25"/>
</dbReference>
<dbReference type="Proteomes" id="UP001501237">
    <property type="component" value="Unassembled WGS sequence"/>
</dbReference>